<dbReference type="STRING" id="1547922.ISF6_4349"/>
<evidence type="ECO:0000313" key="1">
    <source>
        <dbReference type="EMBL" id="GAP38155.1"/>
    </source>
</evidence>
<name>A0A0K8P7K9_PISS1</name>
<accession>A0A0K8P7K9</accession>
<proteinExistence type="predicted"/>
<dbReference type="RefSeq" id="WP_054022042.1">
    <property type="nucleotide sequence ID" value="NZ_BBYR01000067.1"/>
</dbReference>
<dbReference type="OrthoDB" id="6537357at2"/>
<evidence type="ECO:0000313" key="2">
    <source>
        <dbReference type="Proteomes" id="UP000037660"/>
    </source>
</evidence>
<sequence>MPLLGTAALLLSFDVAPEVVAEHDRWHTQEHLPERLAIPGFLRGTRWVAVAGGPRYLVLYEVADLAVLAGPDYLARLNAPSPWTQALMPHYRGMRRGLCRVRASVGPGLGGEALLLRFAAPPERAEALAQWLADEGLPALVQLPGLGSAHLLEAAAPAAMTREQRLRGADLGFDAALVVTGYDGAALGACAARLAGPGGLPDRGAVLSEPVRYRGAYLLEAAGRAPAAGAAASPA</sequence>
<gene>
    <name evidence="1" type="ORF">ISF6_4349</name>
</gene>
<keyword evidence="2" id="KW-1185">Reference proteome</keyword>
<comment type="caution">
    <text evidence="1">The sequence shown here is derived from an EMBL/GenBank/DDBJ whole genome shotgun (WGS) entry which is preliminary data.</text>
</comment>
<dbReference type="Proteomes" id="UP000037660">
    <property type="component" value="Unassembled WGS sequence"/>
</dbReference>
<reference evidence="1 2" key="2">
    <citation type="journal article" date="2016" name="Science">
        <title>A bacterium that degrades and assimilates poly(ethylene terephthalate).</title>
        <authorList>
            <person name="Yoshida S."/>
            <person name="Hiraga K."/>
            <person name="Takehana T."/>
            <person name="Taniguchi I."/>
            <person name="Yamaji H."/>
            <person name="Maeda Y."/>
            <person name="Toyohara K."/>
            <person name="Miyamoto K."/>
            <person name="Kimura Y."/>
            <person name="Oda K."/>
        </authorList>
    </citation>
    <scope>NUCLEOTIDE SEQUENCE [LARGE SCALE GENOMIC DNA]</scope>
    <source>
        <strain evidence="2">NBRC 110686 / TISTR 2288 / 201-F6</strain>
    </source>
</reference>
<dbReference type="EMBL" id="BBYR01000067">
    <property type="protein sequence ID" value="GAP38155.1"/>
    <property type="molecule type" value="Genomic_DNA"/>
</dbReference>
<dbReference type="AlphaFoldDB" id="A0A0K8P7K9"/>
<reference evidence="2" key="1">
    <citation type="submission" date="2015-07" db="EMBL/GenBank/DDBJ databases">
        <title>Discovery of a poly(ethylene terephthalate assimilation.</title>
        <authorList>
            <person name="Yoshida S."/>
            <person name="Hiraga K."/>
            <person name="Takehana T."/>
            <person name="Taniguchi I."/>
            <person name="Yamaji H."/>
            <person name="Maeda Y."/>
            <person name="Toyohara K."/>
            <person name="Miyamoto K."/>
            <person name="Kimura Y."/>
            <person name="Oda K."/>
        </authorList>
    </citation>
    <scope>NUCLEOTIDE SEQUENCE [LARGE SCALE GENOMIC DNA]</scope>
    <source>
        <strain evidence="2">NBRC 110686 / TISTR 2288 / 201-F6</strain>
    </source>
</reference>
<organism evidence="1 2">
    <name type="scientific">Piscinibacter sakaiensis</name>
    <name type="common">Ideonella sakaiensis</name>
    <dbReference type="NCBI Taxonomy" id="1547922"/>
    <lineage>
        <taxon>Bacteria</taxon>
        <taxon>Pseudomonadati</taxon>
        <taxon>Pseudomonadota</taxon>
        <taxon>Betaproteobacteria</taxon>
        <taxon>Burkholderiales</taxon>
        <taxon>Sphaerotilaceae</taxon>
        <taxon>Piscinibacter</taxon>
    </lineage>
</organism>
<protein>
    <submittedName>
        <fullName evidence="1">Uncharacterized protein</fullName>
    </submittedName>
</protein>